<protein>
    <submittedName>
        <fullName evidence="1">Transposase-like protein</fullName>
    </submittedName>
</protein>
<dbReference type="EMBL" id="JACHIU010000001">
    <property type="protein sequence ID" value="MBB6474683.1"/>
    <property type="molecule type" value="Genomic_DNA"/>
</dbReference>
<reference evidence="1 2" key="1">
    <citation type="submission" date="2020-08" db="EMBL/GenBank/DDBJ databases">
        <title>Sequencing the genomes of 1000 actinobacteria strains.</title>
        <authorList>
            <person name="Klenk H.-P."/>
        </authorList>
    </citation>
    <scope>NUCLEOTIDE SEQUENCE [LARGE SCALE GENOMIC DNA]</scope>
    <source>
        <strain evidence="1 2">DSM 44936</strain>
    </source>
</reference>
<keyword evidence="2" id="KW-1185">Reference proteome</keyword>
<gene>
    <name evidence="1" type="ORF">BJ992_004114</name>
</gene>
<evidence type="ECO:0000313" key="2">
    <source>
        <dbReference type="Proteomes" id="UP000555564"/>
    </source>
</evidence>
<name>A0A7X0IGU2_9ACTN</name>
<dbReference type="RefSeq" id="WP_184983408.1">
    <property type="nucleotide sequence ID" value="NZ_BAAALO010000089.1"/>
</dbReference>
<sequence>MAWDFDLTEAAVRNCIRTAEVDAGERDGLTSGERGELAAWRRENRRPREDVDIRKRATAFLVRETR</sequence>
<organism evidence="1 2">
    <name type="scientific">Sphaerisporangium rubeum</name>
    <dbReference type="NCBI Taxonomy" id="321317"/>
    <lineage>
        <taxon>Bacteria</taxon>
        <taxon>Bacillati</taxon>
        <taxon>Actinomycetota</taxon>
        <taxon>Actinomycetes</taxon>
        <taxon>Streptosporangiales</taxon>
        <taxon>Streptosporangiaceae</taxon>
        <taxon>Sphaerisporangium</taxon>
    </lineage>
</organism>
<evidence type="ECO:0000313" key="1">
    <source>
        <dbReference type="EMBL" id="MBB6474683.1"/>
    </source>
</evidence>
<comment type="caution">
    <text evidence="1">The sequence shown here is derived from an EMBL/GenBank/DDBJ whole genome shotgun (WGS) entry which is preliminary data.</text>
</comment>
<proteinExistence type="predicted"/>
<dbReference type="Proteomes" id="UP000555564">
    <property type="component" value="Unassembled WGS sequence"/>
</dbReference>
<accession>A0A7X0IGU2</accession>
<dbReference type="AlphaFoldDB" id="A0A7X0IGU2"/>